<keyword evidence="2" id="KW-0808">Transferase</keyword>
<proteinExistence type="predicted"/>
<organism evidence="2 3">
    <name type="scientific">Mangrovibacterium diazotrophicum</name>
    <dbReference type="NCBI Taxonomy" id="1261403"/>
    <lineage>
        <taxon>Bacteria</taxon>
        <taxon>Pseudomonadati</taxon>
        <taxon>Bacteroidota</taxon>
        <taxon>Bacteroidia</taxon>
        <taxon>Marinilabiliales</taxon>
        <taxon>Prolixibacteraceae</taxon>
        <taxon>Mangrovibacterium</taxon>
    </lineage>
</organism>
<dbReference type="Gene3D" id="3.90.550.10">
    <property type="entry name" value="Spore Coat Polysaccharide Biosynthesis Protein SpsA, Chain A"/>
    <property type="match status" value="1"/>
</dbReference>
<evidence type="ECO:0000313" key="3">
    <source>
        <dbReference type="Proteomes" id="UP000283387"/>
    </source>
</evidence>
<dbReference type="GO" id="GO:0016740">
    <property type="term" value="F:transferase activity"/>
    <property type="evidence" value="ECO:0007669"/>
    <property type="project" value="UniProtKB-KW"/>
</dbReference>
<protein>
    <submittedName>
        <fullName evidence="2">Glycosyl transferase family 2</fullName>
    </submittedName>
</protein>
<dbReference type="OrthoDB" id="9785375at2"/>
<keyword evidence="3" id="KW-1185">Reference proteome</keyword>
<feature type="domain" description="Glycosyltransferase 2-like" evidence="1">
    <location>
        <begin position="5"/>
        <end position="129"/>
    </location>
</feature>
<dbReference type="RefSeq" id="WP_120275052.1">
    <property type="nucleotide sequence ID" value="NZ_RAPN01000004.1"/>
</dbReference>
<name>A0A419VW64_9BACT</name>
<dbReference type="SUPFAM" id="SSF53448">
    <property type="entry name" value="Nucleotide-diphospho-sugar transferases"/>
    <property type="match status" value="1"/>
</dbReference>
<evidence type="ECO:0000259" key="1">
    <source>
        <dbReference type="Pfam" id="PF00535"/>
    </source>
</evidence>
<dbReference type="InterPro" id="IPR001173">
    <property type="entry name" value="Glyco_trans_2-like"/>
</dbReference>
<dbReference type="Pfam" id="PF00535">
    <property type="entry name" value="Glycos_transf_2"/>
    <property type="match status" value="1"/>
</dbReference>
<dbReference type="InterPro" id="IPR029044">
    <property type="entry name" value="Nucleotide-diphossugar_trans"/>
</dbReference>
<dbReference type="AlphaFoldDB" id="A0A419VW64"/>
<sequence length="305" mass="35867">MYAPICLFTYNRLNETQKTLESLASNYLAAESELIVFSDGAKYPSEENKVEAVRDYVKSLSGFKSIRVVEAETNRGLANSIISGVTEVLDEYGKIIVLEDDLISAPNFLNFMNQALEYYENDQQIFSISGYTLGLPSLAEYSKDYYLIHRPSSWGWAIWKDRWEKVDWGMEDYPKFKYNIFKQVKFMRGGSDLPLMLWRQMNGRLDSWAIRWTYHQYKQDLYSLCTTKNKIINIGAGEDATHTKRIKKRYENSLEDVGKTSFHFDKSVKPDKKLLKEFRKKHSFYNRLVDKLRLFYFIGFIIMFI</sequence>
<dbReference type="EMBL" id="RAPN01000004">
    <property type="protein sequence ID" value="RKD86351.1"/>
    <property type="molecule type" value="Genomic_DNA"/>
</dbReference>
<gene>
    <name evidence="2" type="ORF">BC643_4042</name>
</gene>
<comment type="caution">
    <text evidence="2">The sequence shown here is derived from an EMBL/GenBank/DDBJ whole genome shotgun (WGS) entry which is preliminary data.</text>
</comment>
<accession>A0A419VW64</accession>
<reference evidence="2 3" key="1">
    <citation type="submission" date="2018-09" db="EMBL/GenBank/DDBJ databases">
        <title>Genomic Encyclopedia of Archaeal and Bacterial Type Strains, Phase II (KMG-II): from individual species to whole genera.</title>
        <authorList>
            <person name="Goeker M."/>
        </authorList>
    </citation>
    <scope>NUCLEOTIDE SEQUENCE [LARGE SCALE GENOMIC DNA]</scope>
    <source>
        <strain evidence="2 3">DSM 27148</strain>
    </source>
</reference>
<evidence type="ECO:0000313" key="2">
    <source>
        <dbReference type="EMBL" id="RKD86351.1"/>
    </source>
</evidence>
<dbReference type="Proteomes" id="UP000283387">
    <property type="component" value="Unassembled WGS sequence"/>
</dbReference>